<accession>A0ABS8T2S0</accession>
<proteinExistence type="predicted"/>
<comment type="caution">
    <text evidence="1">The sequence shown here is derived from an EMBL/GenBank/DDBJ whole genome shotgun (WGS) entry which is preliminary data.</text>
</comment>
<evidence type="ECO:0000313" key="1">
    <source>
        <dbReference type="EMBL" id="MCD7465413.1"/>
    </source>
</evidence>
<protein>
    <submittedName>
        <fullName evidence="1">Uncharacterized protein</fullName>
    </submittedName>
</protein>
<gene>
    <name evidence="1" type="ORF">HAX54_001250</name>
</gene>
<sequence>MVGHVLDIGGGANASGPKVKLSPTLHYEIRALDIDARHTPMIRDPLVLHHQGINKPLPIAIHILSFEFGLLGLGNTNTSLIEAALILKVNSPKINDRVQGAEVGIEFPHLLLIHRAWLCDQWPHLSLGAEHRTPIPSPPCLSL</sequence>
<evidence type="ECO:0000313" key="2">
    <source>
        <dbReference type="Proteomes" id="UP000823775"/>
    </source>
</evidence>
<dbReference type="EMBL" id="JACEIK010001047">
    <property type="protein sequence ID" value="MCD7465413.1"/>
    <property type="molecule type" value="Genomic_DNA"/>
</dbReference>
<reference evidence="1 2" key="1">
    <citation type="journal article" date="2021" name="BMC Genomics">
        <title>Datura genome reveals duplications of psychoactive alkaloid biosynthetic genes and high mutation rate following tissue culture.</title>
        <authorList>
            <person name="Rajewski A."/>
            <person name="Carter-House D."/>
            <person name="Stajich J."/>
            <person name="Litt A."/>
        </authorList>
    </citation>
    <scope>NUCLEOTIDE SEQUENCE [LARGE SCALE GENOMIC DNA]</scope>
    <source>
        <strain evidence="1">AR-01</strain>
    </source>
</reference>
<dbReference type="Proteomes" id="UP000823775">
    <property type="component" value="Unassembled WGS sequence"/>
</dbReference>
<organism evidence="1 2">
    <name type="scientific">Datura stramonium</name>
    <name type="common">Jimsonweed</name>
    <name type="synonym">Common thornapple</name>
    <dbReference type="NCBI Taxonomy" id="4076"/>
    <lineage>
        <taxon>Eukaryota</taxon>
        <taxon>Viridiplantae</taxon>
        <taxon>Streptophyta</taxon>
        <taxon>Embryophyta</taxon>
        <taxon>Tracheophyta</taxon>
        <taxon>Spermatophyta</taxon>
        <taxon>Magnoliopsida</taxon>
        <taxon>eudicotyledons</taxon>
        <taxon>Gunneridae</taxon>
        <taxon>Pentapetalae</taxon>
        <taxon>asterids</taxon>
        <taxon>lamiids</taxon>
        <taxon>Solanales</taxon>
        <taxon>Solanaceae</taxon>
        <taxon>Solanoideae</taxon>
        <taxon>Datureae</taxon>
        <taxon>Datura</taxon>
    </lineage>
</organism>
<name>A0ABS8T2S0_DATST</name>
<keyword evidence="2" id="KW-1185">Reference proteome</keyword>